<evidence type="ECO:0000313" key="2">
    <source>
        <dbReference type="Proteomes" id="UP001476282"/>
    </source>
</evidence>
<sequence length="182" mass="20659">MQGLTRRHPQKRLQLAHYLLLGRSELPALRDETRRLQTSLSCFQGRCFSFLCHLGDELRQLIGKVRLFVQKLLALAHGKYSDQRRTCLTFQLVGDLTNFGLRFLNTCRTEVLLQLEPVRDGKSLSDSDFKTSIGKAAIVLHPGFQQRVFKSACLPQSAHCLLDREPRCLQIRILGSDPVADA</sequence>
<evidence type="ECO:0008006" key="3">
    <source>
        <dbReference type="Google" id="ProtNLM"/>
    </source>
</evidence>
<dbReference type="EMBL" id="BAABRI010000019">
    <property type="protein sequence ID" value="GAA5483919.1"/>
    <property type="molecule type" value="Genomic_DNA"/>
</dbReference>
<keyword evidence="2" id="KW-1185">Reference proteome</keyword>
<organism evidence="1 2">
    <name type="scientific">Haloferula sargassicola</name>
    <dbReference type="NCBI Taxonomy" id="490096"/>
    <lineage>
        <taxon>Bacteria</taxon>
        <taxon>Pseudomonadati</taxon>
        <taxon>Verrucomicrobiota</taxon>
        <taxon>Verrucomicrobiia</taxon>
        <taxon>Verrucomicrobiales</taxon>
        <taxon>Verrucomicrobiaceae</taxon>
        <taxon>Haloferula</taxon>
    </lineage>
</organism>
<accession>A0ABP9UX44</accession>
<gene>
    <name evidence="1" type="ORF">Hsar01_03156</name>
</gene>
<reference evidence="1 2" key="1">
    <citation type="submission" date="2024-02" db="EMBL/GenBank/DDBJ databases">
        <title>Haloferula sargassicola NBRC 104335.</title>
        <authorList>
            <person name="Ichikawa N."/>
            <person name="Katano-Makiyama Y."/>
            <person name="Hidaka K."/>
        </authorList>
    </citation>
    <scope>NUCLEOTIDE SEQUENCE [LARGE SCALE GENOMIC DNA]</scope>
    <source>
        <strain evidence="1 2">NBRC 104335</strain>
    </source>
</reference>
<proteinExistence type="predicted"/>
<protein>
    <recommendedName>
        <fullName evidence="3">Transposase</fullName>
    </recommendedName>
</protein>
<comment type="caution">
    <text evidence="1">The sequence shown here is derived from an EMBL/GenBank/DDBJ whole genome shotgun (WGS) entry which is preliminary data.</text>
</comment>
<name>A0ABP9UX44_9BACT</name>
<evidence type="ECO:0000313" key="1">
    <source>
        <dbReference type="EMBL" id="GAA5483919.1"/>
    </source>
</evidence>
<dbReference type="Proteomes" id="UP001476282">
    <property type="component" value="Unassembled WGS sequence"/>
</dbReference>